<dbReference type="InterPro" id="IPR001303">
    <property type="entry name" value="Aldolase_II/adducin_N"/>
</dbReference>
<dbReference type="PANTHER" id="PTHR10672:SF3">
    <property type="entry name" value="PROTEIN HU-LI TAI SHAO"/>
    <property type="match status" value="1"/>
</dbReference>
<sequence length="258" mass="27496">MTTIDTGKHHSFTRSSRPEATLDHESERLTRKRETALGYRIMASWGWGADGSGHITARDPEHSDCFWLLGYGIPFSEATIDDLVLVNHSGQIVEGAHDINPAALCIHGPIHAARPDVVGAIHTHTPYGTPFSALAAPLPMTSQEAVVFHGRQGVFDGEEVNVTDLATGEKIATALGDGRLVVLANHGLLTVGTTVASAIGFYLNAERAAEVCVKVPDGRVISSAAADSVHLSVGDEINGWHVFQWLVRSRVGDPTVVG</sequence>
<gene>
    <name evidence="3" type="ORF">METZ01_LOCUS21354</name>
</gene>
<name>A0A381PNI5_9ZZZZ</name>
<dbReference type="SMART" id="SM01007">
    <property type="entry name" value="Aldolase_II"/>
    <property type="match status" value="1"/>
</dbReference>
<dbReference type="Gene3D" id="3.40.225.10">
    <property type="entry name" value="Class II aldolase/adducin N-terminal domain"/>
    <property type="match status" value="1"/>
</dbReference>
<dbReference type="Pfam" id="PF00596">
    <property type="entry name" value="Aldolase_II"/>
    <property type="match status" value="1"/>
</dbReference>
<organism evidence="3">
    <name type="scientific">marine metagenome</name>
    <dbReference type="NCBI Taxonomy" id="408172"/>
    <lineage>
        <taxon>unclassified sequences</taxon>
        <taxon>metagenomes</taxon>
        <taxon>ecological metagenomes</taxon>
    </lineage>
</organism>
<feature type="region of interest" description="Disordered" evidence="1">
    <location>
        <begin position="1"/>
        <end position="27"/>
    </location>
</feature>
<protein>
    <recommendedName>
        <fullName evidence="2">Class II aldolase/adducin N-terminal domain-containing protein</fullName>
    </recommendedName>
</protein>
<dbReference type="SUPFAM" id="SSF53639">
    <property type="entry name" value="AraD/HMP-PK domain-like"/>
    <property type="match status" value="1"/>
</dbReference>
<dbReference type="InterPro" id="IPR036409">
    <property type="entry name" value="Aldolase_II/adducin_N_sf"/>
</dbReference>
<accession>A0A381PNI5</accession>
<dbReference type="PANTHER" id="PTHR10672">
    <property type="entry name" value="ADDUCIN"/>
    <property type="match status" value="1"/>
</dbReference>
<evidence type="ECO:0000256" key="1">
    <source>
        <dbReference type="SAM" id="MobiDB-lite"/>
    </source>
</evidence>
<feature type="domain" description="Class II aldolase/adducin N-terminal" evidence="2">
    <location>
        <begin position="33"/>
        <end position="213"/>
    </location>
</feature>
<dbReference type="InterPro" id="IPR051017">
    <property type="entry name" value="Aldolase-II_Adducin_sf"/>
</dbReference>
<dbReference type="GO" id="GO:0051015">
    <property type="term" value="F:actin filament binding"/>
    <property type="evidence" value="ECO:0007669"/>
    <property type="project" value="TreeGrafter"/>
</dbReference>
<reference evidence="3" key="1">
    <citation type="submission" date="2018-05" db="EMBL/GenBank/DDBJ databases">
        <authorList>
            <person name="Lanie J.A."/>
            <person name="Ng W.-L."/>
            <person name="Kazmierczak K.M."/>
            <person name="Andrzejewski T.M."/>
            <person name="Davidsen T.M."/>
            <person name="Wayne K.J."/>
            <person name="Tettelin H."/>
            <person name="Glass J.I."/>
            <person name="Rusch D."/>
            <person name="Podicherti R."/>
            <person name="Tsui H.-C.T."/>
            <person name="Winkler M.E."/>
        </authorList>
    </citation>
    <scope>NUCLEOTIDE SEQUENCE</scope>
</reference>
<proteinExistence type="predicted"/>
<evidence type="ECO:0000259" key="2">
    <source>
        <dbReference type="SMART" id="SM01007"/>
    </source>
</evidence>
<feature type="compositionally biased region" description="Basic and acidic residues" evidence="1">
    <location>
        <begin position="16"/>
        <end position="27"/>
    </location>
</feature>
<dbReference type="GO" id="GO:0005856">
    <property type="term" value="C:cytoskeleton"/>
    <property type="evidence" value="ECO:0007669"/>
    <property type="project" value="TreeGrafter"/>
</dbReference>
<evidence type="ECO:0000313" key="3">
    <source>
        <dbReference type="EMBL" id="SUZ68500.1"/>
    </source>
</evidence>
<dbReference type="EMBL" id="UINC01001039">
    <property type="protein sequence ID" value="SUZ68500.1"/>
    <property type="molecule type" value="Genomic_DNA"/>
</dbReference>
<dbReference type="AlphaFoldDB" id="A0A381PNI5"/>